<sequence>MNAVEIESAISDLALEPFDAAEFPFTFLAAFGNKDTALKRLRAGNNNASDVPGGVLLRSNIHIAASEPGSRYG</sequence>
<dbReference type="BioCyc" id="PSYR875330:G11XH-6340-MONOMER"/>
<keyword evidence="2" id="KW-0808">Transferase</keyword>
<accession>F3CF07</accession>
<dbReference type="EMBL" id="ADWY01002113">
    <property type="protein sequence ID" value="EGH17849.1"/>
    <property type="molecule type" value="Genomic_DNA"/>
</dbReference>
<keyword evidence="2" id="KW-0489">Methyltransferase</keyword>
<dbReference type="Pfam" id="PF20464">
    <property type="entry name" value="MmeI_N"/>
    <property type="match status" value="1"/>
</dbReference>
<comment type="caution">
    <text evidence="2">The sequence shown here is derived from an EMBL/GenBank/DDBJ whole genome shotgun (WGS) entry which is preliminary data.</text>
</comment>
<dbReference type="GO" id="GO:0008168">
    <property type="term" value="F:methyltransferase activity"/>
    <property type="evidence" value="ECO:0007669"/>
    <property type="project" value="UniProtKB-KW"/>
</dbReference>
<name>F3CF07_PSESG</name>
<feature type="domain" description="MmeI-like N-terminal" evidence="1">
    <location>
        <begin position="1"/>
        <end position="47"/>
    </location>
</feature>
<gene>
    <name evidence="2" type="ORF">Pgy4_33376</name>
</gene>
<evidence type="ECO:0000313" key="2">
    <source>
        <dbReference type="EMBL" id="EGH17849.1"/>
    </source>
</evidence>
<dbReference type="PATRIC" id="fig|875330.6.peg.5223"/>
<protein>
    <submittedName>
        <fullName evidence="2">Putative DNA methylase</fullName>
    </submittedName>
</protein>
<dbReference type="AlphaFoldDB" id="F3CF07"/>
<proteinExistence type="predicted"/>
<dbReference type="HOGENOM" id="CLU_169593_0_0_6"/>
<evidence type="ECO:0000313" key="3">
    <source>
        <dbReference type="Proteomes" id="UP000005466"/>
    </source>
</evidence>
<dbReference type="Proteomes" id="UP000005466">
    <property type="component" value="Unassembled WGS sequence"/>
</dbReference>
<dbReference type="InterPro" id="IPR046817">
    <property type="entry name" value="MmeI_N"/>
</dbReference>
<dbReference type="GO" id="GO:0032259">
    <property type="term" value="P:methylation"/>
    <property type="evidence" value="ECO:0007669"/>
    <property type="project" value="UniProtKB-KW"/>
</dbReference>
<organism evidence="2 3">
    <name type="scientific">Pseudomonas savastanoi pv. glycinea str. race 4</name>
    <dbReference type="NCBI Taxonomy" id="875330"/>
    <lineage>
        <taxon>Bacteria</taxon>
        <taxon>Pseudomonadati</taxon>
        <taxon>Pseudomonadota</taxon>
        <taxon>Gammaproteobacteria</taxon>
        <taxon>Pseudomonadales</taxon>
        <taxon>Pseudomonadaceae</taxon>
        <taxon>Pseudomonas</taxon>
    </lineage>
</organism>
<reference evidence="2 3" key="1">
    <citation type="journal article" date="2011" name="PLoS Pathog.">
        <title>Dynamic evolution of pathogenicity revealed by sequencing and comparative genomics of 19 Pseudomonas syringae isolates.</title>
        <authorList>
            <person name="Baltrus D.A."/>
            <person name="Nishimura M.T."/>
            <person name="Romanchuk A."/>
            <person name="Chang J.H."/>
            <person name="Mukhtar M.S."/>
            <person name="Cherkis K."/>
            <person name="Roach J."/>
            <person name="Grant S.R."/>
            <person name="Jones C.D."/>
            <person name="Dangl J.L."/>
        </authorList>
    </citation>
    <scope>NUCLEOTIDE SEQUENCE [LARGE SCALE GENOMIC DNA]</scope>
    <source>
        <strain evidence="3">race 4</strain>
    </source>
</reference>
<evidence type="ECO:0000259" key="1">
    <source>
        <dbReference type="Pfam" id="PF20464"/>
    </source>
</evidence>